<keyword evidence="7" id="KW-1185">Reference proteome</keyword>
<dbReference type="GO" id="GO:0031491">
    <property type="term" value="F:nucleosome binding"/>
    <property type="evidence" value="ECO:0007669"/>
    <property type="project" value="TreeGrafter"/>
</dbReference>
<proteinExistence type="inferred from homology"/>
<reference evidence="6" key="1">
    <citation type="submission" date="2022-10" db="EMBL/GenBank/DDBJ databases">
        <title>Culturing micro-colonial fungi from biological soil crusts in the Mojave desert and describing Neophaeococcomyces mojavensis, and introducing the new genera and species Taxawa tesnikishii.</title>
        <authorList>
            <person name="Kurbessoian T."/>
            <person name="Stajich J.E."/>
        </authorList>
    </citation>
    <scope>NUCLEOTIDE SEQUENCE</scope>
    <source>
        <strain evidence="6">TK_35</strain>
    </source>
</reference>
<feature type="compositionally biased region" description="Acidic residues" evidence="4">
    <location>
        <begin position="380"/>
        <end position="413"/>
    </location>
</feature>
<feature type="region of interest" description="Disordered" evidence="4">
    <location>
        <begin position="338"/>
        <end position="489"/>
    </location>
</feature>
<dbReference type="AlphaFoldDB" id="A0AA38XZT9"/>
<evidence type="ECO:0000313" key="7">
    <source>
        <dbReference type="Proteomes" id="UP001172681"/>
    </source>
</evidence>
<protein>
    <recommendedName>
        <fullName evidence="5">Histone chaperone RTT106/FACT complex subunit SPT16-like middle domain-containing protein</fullName>
    </recommendedName>
</protein>
<dbReference type="InterPro" id="IPR050454">
    <property type="entry name" value="RTT106/SSRP1_HistChap/FACT"/>
</dbReference>
<evidence type="ECO:0000313" key="6">
    <source>
        <dbReference type="EMBL" id="KAJ9630328.1"/>
    </source>
</evidence>
<dbReference type="InterPro" id="IPR011993">
    <property type="entry name" value="PH-like_dom_sf"/>
</dbReference>
<sequence length="528" mass="57963">MTVNTALIDQAFGHNSSLKKRVYDAIGTSICRETPGYVGLFEDIAQYHLNLQASNGVNDTEPASKKRKLANGSLPVSSNPTSAPREVLLEARDLSFSLPQRKKLHLGVAQYGTDIHASSTKFAVYTRNPASNEVDMEVPLDQYAYALKLPVPEKAAKQYNYVLLPKSDAKGTEPVIWTVNHGPLKSCHISNDTLAKIASDPDTALDAALDFILEKVGIHLTLPSADEFASAKPESHRKNDQAYHVKAFRGSKDGFLFFLHNGIFFGFKKPLSFFAFEDIASISYTSVLQRTFNLNIAYGNVDDDDVRQEVEFSMLDQADFPGIDAYIKRHGLQDASLAESRRAQKIKAPGATGKTATTGDEADGDENDTRTELEKAQQQLEDEEDEEEEDYDPGSDGESEGSGGSDEDDDEEYERERKKLKGKNLVAEELGSEAEDVSVTEDEDEGEGEEGEDGEEGGGGQEDEDMEDEDEEVADEEVADEEVEAIEQDQQGFEIGQHVKTHGFSAVAPAAHTGMWDGMPDPDDDDQL</sequence>
<organism evidence="6 7">
    <name type="scientific">Knufia peltigerae</name>
    <dbReference type="NCBI Taxonomy" id="1002370"/>
    <lineage>
        <taxon>Eukaryota</taxon>
        <taxon>Fungi</taxon>
        <taxon>Dikarya</taxon>
        <taxon>Ascomycota</taxon>
        <taxon>Pezizomycotina</taxon>
        <taxon>Eurotiomycetes</taxon>
        <taxon>Chaetothyriomycetidae</taxon>
        <taxon>Chaetothyriales</taxon>
        <taxon>Trichomeriaceae</taxon>
        <taxon>Knufia</taxon>
    </lineage>
</organism>
<gene>
    <name evidence="6" type="ORF">H2204_008546</name>
</gene>
<comment type="function">
    <text evidence="2">Histones H3 and H4 chaperone involved in the nucleosome formation and heterochromatin silencing. Required for the deposition of H3K56ac-carrying H3-H4 complex onto newly-replicated DNA. Plays a role in the transcriptional regulation of the cell-cycle dependent histone genes by creating a repressive structure at the core histone gene promoter.</text>
</comment>
<comment type="similarity">
    <text evidence="1">Belongs to the RTT106 family.</text>
</comment>
<dbReference type="GO" id="GO:0042393">
    <property type="term" value="F:histone binding"/>
    <property type="evidence" value="ECO:0007669"/>
    <property type="project" value="TreeGrafter"/>
</dbReference>
<feature type="region of interest" description="Disordered" evidence="4">
    <location>
        <begin position="56"/>
        <end position="82"/>
    </location>
</feature>
<comment type="subunit">
    <text evidence="3">Interacts with histones H3 and H4.</text>
</comment>
<feature type="compositionally biased region" description="Low complexity" evidence="4">
    <location>
        <begin position="347"/>
        <end position="359"/>
    </location>
</feature>
<dbReference type="EMBL" id="JAPDRN010000062">
    <property type="protein sequence ID" value="KAJ9630328.1"/>
    <property type="molecule type" value="Genomic_DNA"/>
</dbReference>
<evidence type="ECO:0000256" key="1">
    <source>
        <dbReference type="ARBA" id="ARBA00006159"/>
    </source>
</evidence>
<evidence type="ECO:0000259" key="5">
    <source>
        <dbReference type="SMART" id="SM01287"/>
    </source>
</evidence>
<evidence type="ECO:0000256" key="4">
    <source>
        <dbReference type="SAM" id="MobiDB-lite"/>
    </source>
</evidence>
<comment type="caution">
    <text evidence="6">The sequence shown here is derived from an EMBL/GenBank/DDBJ whole genome shotgun (WGS) entry which is preliminary data.</text>
</comment>
<name>A0AA38XZT9_9EURO</name>
<dbReference type="Pfam" id="PF08512">
    <property type="entry name" value="Rttp106-like_middle"/>
    <property type="match status" value="1"/>
</dbReference>
<evidence type="ECO:0000256" key="2">
    <source>
        <dbReference type="ARBA" id="ARBA00037550"/>
    </source>
</evidence>
<dbReference type="Proteomes" id="UP001172681">
    <property type="component" value="Unassembled WGS sequence"/>
</dbReference>
<dbReference type="Gene3D" id="2.30.29.30">
    <property type="entry name" value="Pleckstrin-homology domain (PH domain)/Phosphotyrosine-binding domain (PTB)"/>
    <property type="match status" value="1"/>
</dbReference>
<dbReference type="PANTHER" id="PTHR45849:SF3">
    <property type="entry name" value="HISTONE CHAPERONE RTT106"/>
    <property type="match status" value="1"/>
</dbReference>
<feature type="domain" description="Histone chaperone RTT106/FACT complex subunit SPT16-like middle" evidence="5">
    <location>
        <begin position="242"/>
        <end position="337"/>
    </location>
</feature>
<dbReference type="Gene3D" id="2.30.29.120">
    <property type="match status" value="1"/>
</dbReference>
<dbReference type="InterPro" id="IPR013719">
    <property type="entry name" value="RTT106/SPT16-like_middle_dom"/>
</dbReference>
<accession>A0AA38XZT9</accession>
<feature type="compositionally biased region" description="Acidic residues" evidence="4">
    <location>
        <begin position="430"/>
        <end position="487"/>
    </location>
</feature>
<dbReference type="SUPFAM" id="SSF50729">
    <property type="entry name" value="PH domain-like"/>
    <property type="match status" value="1"/>
</dbReference>
<evidence type="ECO:0000256" key="3">
    <source>
        <dbReference type="ARBA" id="ARBA00038654"/>
    </source>
</evidence>
<dbReference type="PANTHER" id="PTHR45849">
    <property type="entry name" value="FACT COMPLEX SUBUNIT SSRP1"/>
    <property type="match status" value="1"/>
</dbReference>
<dbReference type="SMART" id="SM01287">
    <property type="entry name" value="Rtt106"/>
    <property type="match status" value="1"/>
</dbReference>